<reference evidence="1 2" key="1">
    <citation type="submission" date="2019-06" db="EMBL/GenBank/DDBJ databases">
        <title>Sequencing the genomes of 1000 actinobacteria strains.</title>
        <authorList>
            <person name="Klenk H.-P."/>
        </authorList>
    </citation>
    <scope>NUCLEOTIDE SEQUENCE [LARGE SCALE GENOMIC DNA]</scope>
    <source>
        <strain evidence="1 2">DSM 19828</strain>
    </source>
</reference>
<dbReference type="InterPro" id="IPR027417">
    <property type="entry name" value="P-loop_NTPase"/>
</dbReference>
<name>A0A542EH58_9MICO</name>
<dbReference type="SUPFAM" id="SSF52540">
    <property type="entry name" value="P-loop containing nucleoside triphosphate hydrolases"/>
    <property type="match status" value="1"/>
</dbReference>
<comment type="caution">
    <text evidence="1">The sequence shown here is derived from an EMBL/GenBank/DDBJ whole genome shotgun (WGS) entry which is preliminary data.</text>
</comment>
<dbReference type="Proteomes" id="UP000320806">
    <property type="component" value="Unassembled WGS sequence"/>
</dbReference>
<evidence type="ECO:0008006" key="3">
    <source>
        <dbReference type="Google" id="ProtNLM"/>
    </source>
</evidence>
<evidence type="ECO:0000313" key="1">
    <source>
        <dbReference type="EMBL" id="TQJ14670.1"/>
    </source>
</evidence>
<dbReference type="PANTHER" id="PTHR37807:SF3">
    <property type="entry name" value="OS07G0160300 PROTEIN"/>
    <property type="match status" value="1"/>
</dbReference>
<accession>A0A542EH58</accession>
<organism evidence="1 2">
    <name type="scientific">Yimella lutea</name>
    <dbReference type="NCBI Taxonomy" id="587872"/>
    <lineage>
        <taxon>Bacteria</taxon>
        <taxon>Bacillati</taxon>
        <taxon>Actinomycetota</taxon>
        <taxon>Actinomycetes</taxon>
        <taxon>Micrococcales</taxon>
        <taxon>Dermacoccaceae</taxon>
        <taxon>Yimella</taxon>
    </lineage>
</organism>
<keyword evidence="2" id="KW-1185">Reference proteome</keyword>
<dbReference type="RefSeq" id="WP_170221862.1">
    <property type="nucleotide sequence ID" value="NZ_BAABCI010000018.1"/>
</dbReference>
<gene>
    <name evidence="1" type="ORF">FB459_2168</name>
</gene>
<dbReference type="Pfam" id="PF13671">
    <property type="entry name" value="AAA_33"/>
    <property type="match status" value="1"/>
</dbReference>
<dbReference type="PANTHER" id="PTHR37807">
    <property type="entry name" value="OS07G0160300 PROTEIN"/>
    <property type="match status" value="1"/>
</dbReference>
<evidence type="ECO:0000313" key="2">
    <source>
        <dbReference type="Proteomes" id="UP000320806"/>
    </source>
</evidence>
<protein>
    <recommendedName>
        <fullName evidence="3">Kinase</fullName>
    </recommendedName>
</protein>
<proteinExistence type="predicted"/>
<dbReference type="EMBL" id="VFMO01000001">
    <property type="protein sequence ID" value="TQJ14670.1"/>
    <property type="molecule type" value="Genomic_DNA"/>
</dbReference>
<dbReference type="AlphaFoldDB" id="A0A542EH58"/>
<sequence length="179" mass="19860">MPHPGADRPSPATLLLVCGLPGSGKTTLARRLAAERSAVRLCPDEWLEQLGQSIWDIAARARVEALQRGLLEDLLALGVSVVLEWGTWARSERVELRDLARSHGARVELVYLDAPDEELHRRITERGREDRAITLEDLQTWRGLFEIPSAAEVRTYDQPAARHTGCSRAASSAAREHQA</sequence>
<dbReference type="Gene3D" id="3.40.50.300">
    <property type="entry name" value="P-loop containing nucleotide triphosphate hydrolases"/>
    <property type="match status" value="1"/>
</dbReference>